<evidence type="ECO:0000256" key="3">
    <source>
        <dbReference type="ARBA" id="ARBA00022833"/>
    </source>
</evidence>
<keyword evidence="2" id="KW-0863">Zinc-finger</keyword>
<accession>A0ABV5KW42</accession>
<comment type="caution">
    <text evidence="7">The sequence shown here is derived from an EMBL/GenBank/DDBJ whole genome shotgun (WGS) entry which is preliminary data.</text>
</comment>
<name>A0ABV5KW42_9BACL</name>
<evidence type="ECO:0000256" key="4">
    <source>
        <dbReference type="PROSITE-ProRule" id="PRU00510"/>
    </source>
</evidence>
<dbReference type="NCBIfam" id="TIGR02890">
    <property type="entry name" value="bacill_yteA"/>
    <property type="match status" value="1"/>
</dbReference>
<evidence type="ECO:0000256" key="2">
    <source>
        <dbReference type="ARBA" id="ARBA00022771"/>
    </source>
</evidence>
<dbReference type="Gene3D" id="1.20.120.910">
    <property type="entry name" value="DksA, coiled-coil domain"/>
    <property type="match status" value="1"/>
</dbReference>
<proteinExistence type="predicted"/>
<feature type="domain" description="Zinc finger DksA/TraR C4-type" evidence="6">
    <location>
        <begin position="94"/>
        <end position="122"/>
    </location>
</feature>
<dbReference type="InterPro" id="IPR014240">
    <property type="entry name" value="YteA"/>
</dbReference>
<dbReference type="InterPro" id="IPR037187">
    <property type="entry name" value="DnaK_N"/>
</dbReference>
<dbReference type="PROSITE" id="PS51128">
    <property type="entry name" value="ZF_DKSA_2"/>
    <property type="match status" value="1"/>
</dbReference>
<dbReference type="EMBL" id="JBHMDO010000033">
    <property type="protein sequence ID" value="MFB9328428.1"/>
    <property type="molecule type" value="Genomic_DNA"/>
</dbReference>
<feature type="zinc finger region" description="dksA C4-type" evidence="4">
    <location>
        <begin position="99"/>
        <end position="123"/>
    </location>
</feature>
<dbReference type="InterPro" id="IPR000962">
    <property type="entry name" value="Znf_DskA_TraR"/>
</dbReference>
<evidence type="ECO:0000259" key="6">
    <source>
        <dbReference type="Pfam" id="PF01258"/>
    </source>
</evidence>
<dbReference type="PANTHER" id="PTHR33823">
    <property type="entry name" value="RNA POLYMERASE-BINDING TRANSCRIPTION FACTOR DKSA-RELATED"/>
    <property type="match status" value="1"/>
</dbReference>
<keyword evidence="1" id="KW-0479">Metal-binding</keyword>
<sequence>MPNTELNVGQLQTLRRLLEDERKRLNAHFEEETTEDGLRGLSATESVGELSAYDNHPGDMGTETFERERDMAIDDNFRLKLEENEAALDRLNSGEYGLCEICRKPIRYERLEALPATTRCIAHAKDMDGPSDGSGADATPSASQLNADDERIKQAARFDDAGAWDRLESYGSSSGTVTTGNTRK</sequence>
<dbReference type="SUPFAM" id="SSF109635">
    <property type="entry name" value="DnaK suppressor protein DksA, alpha-hairpin domain"/>
    <property type="match status" value="1"/>
</dbReference>
<reference evidence="7 8" key="1">
    <citation type="submission" date="2024-09" db="EMBL/GenBank/DDBJ databases">
        <authorList>
            <person name="Sun Q."/>
            <person name="Mori K."/>
        </authorList>
    </citation>
    <scope>NUCLEOTIDE SEQUENCE [LARGE SCALE GENOMIC DNA]</scope>
    <source>
        <strain evidence="7 8">TISTR 2452</strain>
    </source>
</reference>
<evidence type="ECO:0000313" key="7">
    <source>
        <dbReference type="EMBL" id="MFB9328428.1"/>
    </source>
</evidence>
<keyword evidence="3" id="KW-0862">Zinc</keyword>
<protein>
    <submittedName>
        <fullName evidence="7">TraR/DksA C4-type zinc finger protein</fullName>
    </submittedName>
</protein>
<evidence type="ECO:0000256" key="5">
    <source>
        <dbReference type="SAM" id="MobiDB-lite"/>
    </source>
</evidence>
<organism evidence="7 8">
    <name type="scientific">Paenibacillus aurantiacus</name>
    <dbReference type="NCBI Taxonomy" id="1936118"/>
    <lineage>
        <taxon>Bacteria</taxon>
        <taxon>Bacillati</taxon>
        <taxon>Bacillota</taxon>
        <taxon>Bacilli</taxon>
        <taxon>Bacillales</taxon>
        <taxon>Paenibacillaceae</taxon>
        <taxon>Paenibacillus</taxon>
    </lineage>
</organism>
<dbReference type="Proteomes" id="UP001589747">
    <property type="component" value="Unassembled WGS sequence"/>
</dbReference>
<evidence type="ECO:0000313" key="8">
    <source>
        <dbReference type="Proteomes" id="UP001589747"/>
    </source>
</evidence>
<gene>
    <name evidence="7" type="ORF">ACFFSY_21055</name>
</gene>
<dbReference type="SUPFAM" id="SSF57716">
    <property type="entry name" value="Glucocorticoid receptor-like (DNA-binding domain)"/>
    <property type="match status" value="1"/>
</dbReference>
<evidence type="ECO:0000256" key="1">
    <source>
        <dbReference type="ARBA" id="ARBA00022723"/>
    </source>
</evidence>
<dbReference type="Pfam" id="PF01258">
    <property type="entry name" value="zf-dskA_traR"/>
    <property type="match status" value="1"/>
</dbReference>
<keyword evidence="8" id="KW-1185">Reference proteome</keyword>
<feature type="region of interest" description="Disordered" evidence="5">
    <location>
        <begin position="125"/>
        <end position="152"/>
    </location>
</feature>
<dbReference type="RefSeq" id="WP_377497712.1">
    <property type="nucleotide sequence ID" value="NZ_JBHMDO010000033.1"/>
</dbReference>
<dbReference type="PANTHER" id="PTHR33823:SF4">
    <property type="entry name" value="GENERAL STRESS PROTEIN 16O"/>
    <property type="match status" value="1"/>
</dbReference>